<dbReference type="RefSeq" id="WP_130645989.1">
    <property type="nucleotide sequence ID" value="NZ_PGCL01000001.1"/>
</dbReference>
<keyword evidence="5" id="KW-1185">Reference proteome</keyword>
<dbReference type="PROSITE" id="PS00201">
    <property type="entry name" value="FLAVODOXIN"/>
    <property type="match status" value="1"/>
</dbReference>
<comment type="similarity">
    <text evidence="2">Belongs to the SsuE family. Isf subfamily.</text>
</comment>
<dbReference type="PANTHER" id="PTHR39201">
    <property type="entry name" value="EXPORTED PROTEIN-RELATED"/>
    <property type="match status" value="1"/>
</dbReference>
<dbReference type="InterPro" id="IPR001226">
    <property type="entry name" value="Flavodoxin_CS"/>
</dbReference>
<dbReference type="GO" id="GO:0009055">
    <property type="term" value="F:electron transfer activity"/>
    <property type="evidence" value="ECO:0007669"/>
    <property type="project" value="InterPro"/>
</dbReference>
<comment type="caution">
    <text evidence="4">The sequence shown here is derived from an EMBL/GenBank/DDBJ whole genome shotgun (WGS) entry which is preliminary data.</text>
</comment>
<sequence length="161" mass="16811">MKTCIIYHSHSGTTRSVAEEVRDATGGDLIEVRLKEGHSSPVAYFLGLFRALTHGHNPIEPAQIDVSAADVIVIGTPVWTRRATPAITAAVDALEGGEGKRAVLFATCGAMAGDTLPALAGALTARGMRVDGEHVLTAADLRDGEAVKRLIADVMKTGEAP</sequence>
<dbReference type="InterPro" id="IPR005025">
    <property type="entry name" value="FMN_Rdtase-like_dom"/>
</dbReference>
<gene>
    <name evidence="4" type="ORF">CUJ86_02590</name>
</gene>
<evidence type="ECO:0000256" key="2">
    <source>
        <dbReference type="ARBA" id="ARBA00038292"/>
    </source>
</evidence>
<reference evidence="4 5" key="1">
    <citation type="submission" date="2017-11" db="EMBL/GenBank/DDBJ databases">
        <title>Isolation and Characterization of Methanofollis Species from Methane Seep Offshore SW Taiwan.</title>
        <authorList>
            <person name="Teng N.-H."/>
            <person name="Lai M.-C."/>
            <person name="Chen S.-C."/>
        </authorList>
    </citation>
    <scope>NUCLEOTIDE SEQUENCE [LARGE SCALE GENOMIC DNA]</scope>
    <source>
        <strain evidence="4 5">FWC-SCC2</strain>
    </source>
</reference>
<dbReference type="Gene3D" id="3.40.50.360">
    <property type="match status" value="1"/>
</dbReference>
<accession>A0A483CRU9</accession>
<dbReference type="SUPFAM" id="SSF52218">
    <property type="entry name" value="Flavoproteins"/>
    <property type="match status" value="1"/>
</dbReference>
<dbReference type="EMBL" id="PGCL01000001">
    <property type="protein sequence ID" value="TAJ45875.1"/>
    <property type="molecule type" value="Genomic_DNA"/>
</dbReference>
<dbReference type="InterPro" id="IPR029039">
    <property type="entry name" value="Flavoprotein-like_sf"/>
</dbReference>
<dbReference type="OrthoDB" id="73155at2157"/>
<protein>
    <submittedName>
        <fullName evidence="4">ArsR family transcriptional regulator</fullName>
    </submittedName>
</protein>
<proteinExistence type="inferred from homology"/>
<dbReference type="Proteomes" id="UP000292580">
    <property type="component" value="Unassembled WGS sequence"/>
</dbReference>
<organism evidence="4 5">
    <name type="scientific">Methanofollis fontis</name>
    <dbReference type="NCBI Taxonomy" id="2052832"/>
    <lineage>
        <taxon>Archaea</taxon>
        <taxon>Methanobacteriati</taxon>
        <taxon>Methanobacteriota</taxon>
        <taxon>Stenosarchaea group</taxon>
        <taxon>Methanomicrobia</taxon>
        <taxon>Methanomicrobiales</taxon>
        <taxon>Methanomicrobiaceae</taxon>
        <taxon>Methanofollis</taxon>
    </lineage>
</organism>
<evidence type="ECO:0000259" key="3">
    <source>
        <dbReference type="Pfam" id="PF03358"/>
    </source>
</evidence>
<dbReference type="PANTHER" id="PTHR39201:SF1">
    <property type="entry name" value="FLAVODOXIN-LIKE DOMAIN-CONTAINING PROTEIN"/>
    <property type="match status" value="1"/>
</dbReference>
<name>A0A483CRU9_9EURY</name>
<evidence type="ECO:0000256" key="1">
    <source>
        <dbReference type="ARBA" id="ARBA00001966"/>
    </source>
</evidence>
<dbReference type="Pfam" id="PF03358">
    <property type="entry name" value="FMN_red"/>
    <property type="match status" value="1"/>
</dbReference>
<evidence type="ECO:0000313" key="5">
    <source>
        <dbReference type="Proteomes" id="UP000292580"/>
    </source>
</evidence>
<dbReference type="AlphaFoldDB" id="A0A483CRU9"/>
<comment type="cofactor">
    <cofactor evidence="1">
        <name>[4Fe-4S] cluster</name>
        <dbReference type="ChEBI" id="CHEBI:49883"/>
    </cofactor>
</comment>
<feature type="domain" description="NADPH-dependent FMN reductase-like" evidence="3">
    <location>
        <begin position="2"/>
        <end position="113"/>
    </location>
</feature>
<evidence type="ECO:0000313" key="4">
    <source>
        <dbReference type="EMBL" id="TAJ45875.1"/>
    </source>
</evidence>
<dbReference type="GO" id="GO:0016491">
    <property type="term" value="F:oxidoreductase activity"/>
    <property type="evidence" value="ECO:0007669"/>
    <property type="project" value="InterPro"/>
</dbReference>
<dbReference type="GO" id="GO:0010181">
    <property type="term" value="F:FMN binding"/>
    <property type="evidence" value="ECO:0007669"/>
    <property type="project" value="InterPro"/>
</dbReference>